<evidence type="ECO:0000313" key="3">
    <source>
        <dbReference type="Proteomes" id="UP001420932"/>
    </source>
</evidence>
<keyword evidence="3" id="KW-1185">Reference proteome</keyword>
<name>A0AAP0NPU7_9MAGN</name>
<dbReference type="AlphaFoldDB" id="A0AAP0NPU7"/>
<gene>
    <name evidence="2" type="ORF">Syun_022169</name>
</gene>
<evidence type="ECO:0000313" key="2">
    <source>
        <dbReference type="EMBL" id="KAK9115372.1"/>
    </source>
</evidence>
<evidence type="ECO:0000256" key="1">
    <source>
        <dbReference type="SAM" id="MobiDB-lite"/>
    </source>
</evidence>
<dbReference type="Proteomes" id="UP001420932">
    <property type="component" value="Unassembled WGS sequence"/>
</dbReference>
<comment type="caution">
    <text evidence="2">The sequence shown here is derived from an EMBL/GenBank/DDBJ whole genome shotgun (WGS) entry which is preliminary data.</text>
</comment>
<sequence length="54" mass="5085">MYGADGDDGGGGQLDLDGLLGAGGGRGGGGGGRWPHGFSHEEHAVHLTPGSGGA</sequence>
<organism evidence="2 3">
    <name type="scientific">Stephania yunnanensis</name>
    <dbReference type="NCBI Taxonomy" id="152371"/>
    <lineage>
        <taxon>Eukaryota</taxon>
        <taxon>Viridiplantae</taxon>
        <taxon>Streptophyta</taxon>
        <taxon>Embryophyta</taxon>
        <taxon>Tracheophyta</taxon>
        <taxon>Spermatophyta</taxon>
        <taxon>Magnoliopsida</taxon>
        <taxon>Ranunculales</taxon>
        <taxon>Menispermaceae</taxon>
        <taxon>Menispermoideae</taxon>
        <taxon>Cissampelideae</taxon>
        <taxon>Stephania</taxon>
    </lineage>
</organism>
<protein>
    <submittedName>
        <fullName evidence="2">Uncharacterized protein</fullName>
    </submittedName>
</protein>
<dbReference type="EMBL" id="JBBNAF010000009">
    <property type="protein sequence ID" value="KAK9115372.1"/>
    <property type="molecule type" value="Genomic_DNA"/>
</dbReference>
<feature type="region of interest" description="Disordered" evidence="1">
    <location>
        <begin position="1"/>
        <end position="54"/>
    </location>
</feature>
<feature type="compositionally biased region" description="Gly residues" evidence="1">
    <location>
        <begin position="20"/>
        <end position="34"/>
    </location>
</feature>
<reference evidence="2 3" key="1">
    <citation type="submission" date="2024-01" db="EMBL/GenBank/DDBJ databases">
        <title>Genome assemblies of Stephania.</title>
        <authorList>
            <person name="Yang L."/>
        </authorList>
    </citation>
    <scope>NUCLEOTIDE SEQUENCE [LARGE SCALE GENOMIC DNA]</scope>
    <source>
        <strain evidence="2">YNDBR</strain>
        <tissue evidence="2">Leaf</tissue>
    </source>
</reference>
<accession>A0AAP0NPU7</accession>
<proteinExistence type="predicted"/>